<protein>
    <submittedName>
        <fullName evidence="4">Uncharacterized protein</fullName>
    </submittedName>
</protein>
<organism evidence="4">
    <name type="scientific">marine sediment metagenome</name>
    <dbReference type="NCBI Taxonomy" id="412755"/>
    <lineage>
        <taxon>unclassified sequences</taxon>
        <taxon>metagenomes</taxon>
        <taxon>ecological metagenomes</taxon>
    </lineage>
</organism>
<name>X1VQT3_9ZZZZ</name>
<proteinExistence type="predicted"/>
<keyword evidence="3" id="KW-1133">Transmembrane helix</keyword>
<gene>
    <name evidence="4" type="ORF">S12H4_56769</name>
</gene>
<dbReference type="AlphaFoldDB" id="X1VQT3"/>
<reference evidence="4" key="1">
    <citation type="journal article" date="2014" name="Front. Microbiol.">
        <title>High frequency of phylogenetically diverse reductive dehalogenase-homologous genes in deep subseafloor sedimentary metagenomes.</title>
        <authorList>
            <person name="Kawai M."/>
            <person name="Futagami T."/>
            <person name="Toyoda A."/>
            <person name="Takaki Y."/>
            <person name="Nishi S."/>
            <person name="Hori S."/>
            <person name="Arai W."/>
            <person name="Tsubouchi T."/>
            <person name="Morono Y."/>
            <person name="Uchiyama I."/>
            <person name="Ito T."/>
            <person name="Fujiyama A."/>
            <person name="Inagaki F."/>
            <person name="Takami H."/>
        </authorList>
    </citation>
    <scope>NUCLEOTIDE SEQUENCE</scope>
    <source>
        <strain evidence="4">Expedition CK06-06</strain>
    </source>
</reference>
<feature type="transmembrane region" description="Helical" evidence="3">
    <location>
        <begin position="166"/>
        <end position="193"/>
    </location>
</feature>
<dbReference type="InterPro" id="IPR052346">
    <property type="entry name" value="O-mannosyl-transferase_TMTC"/>
</dbReference>
<feature type="transmembrane region" description="Helical" evidence="3">
    <location>
        <begin position="87"/>
        <end position="105"/>
    </location>
</feature>
<feature type="transmembrane region" description="Helical" evidence="3">
    <location>
        <begin position="141"/>
        <end position="159"/>
    </location>
</feature>
<comment type="caution">
    <text evidence="4">The sequence shown here is derived from an EMBL/GenBank/DDBJ whole genome shotgun (WGS) entry which is preliminary data.</text>
</comment>
<feature type="transmembrane region" description="Helical" evidence="3">
    <location>
        <begin position="112"/>
        <end position="129"/>
    </location>
</feature>
<accession>X1VQT3</accession>
<feature type="non-terminal residue" evidence="4">
    <location>
        <position position="1"/>
    </location>
</feature>
<feature type="non-terminal residue" evidence="4">
    <location>
        <position position="209"/>
    </location>
</feature>
<dbReference type="PANTHER" id="PTHR44227:SF3">
    <property type="entry name" value="PROTEIN O-MANNOSYL-TRANSFERASE TMTC4"/>
    <property type="match status" value="1"/>
</dbReference>
<evidence type="ECO:0000256" key="2">
    <source>
        <dbReference type="ARBA" id="ARBA00022803"/>
    </source>
</evidence>
<evidence type="ECO:0000256" key="3">
    <source>
        <dbReference type="SAM" id="Phobius"/>
    </source>
</evidence>
<evidence type="ECO:0000256" key="1">
    <source>
        <dbReference type="ARBA" id="ARBA00022737"/>
    </source>
</evidence>
<keyword evidence="3" id="KW-0472">Membrane</keyword>
<dbReference type="PANTHER" id="PTHR44227">
    <property type="match status" value="1"/>
</dbReference>
<evidence type="ECO:0000313" key="4">
    <source>
        <dbReference type="EMBL" id="GAJ19156.1"/>
    </source>
</evidence>
<keyword evidence="3" id="KW-0812">Transmembrane</keyword>
<dbReference type="EMBL" id="BARW01036603">
    <property type="protein sequence ID" value="GAJ19156.1"/>
    <property type="molecule type" value="Genomic_DNA"/>
</dbReference>
<keyword evidence="1" id="KW-0677">Repeat</keyword>
<keyword evidence="2" id="KW-0802">TPR repeat</keyword>
<sequence>LGKYVFIIYLALGLGTFIAFAQVRENDFVDYDDPAYVTDNRHVIGGLSGESILWALGSSDASNWHPLTWVSHMLDCELFGLKPYGHHLSSLIIHIFNVLLLFWVLKRATGSVWAGAFVAAAFGVHPLRVESVAWVAERKDVLSGFFWMLTLAAYVRYVSRPGVGRYLLIVFAFALGLTAKPMLVTLPFVLLLLDYWPLERLQSPQQKRG</sequence>